<accession>K2QXR2</accession>
<dbReference type="CDD" id="cd00200">
    <property type="entry name" value="WD40"/>
    <property type="match status" value="1"/>
</dbReference>
<dbReference type="InterPro" id="IPR020472">
    <property type="entry name" value="WD40_PAC1"/>
</dbReference>
<dbReference type="Gene3D" id="2.130.10.10">
    <property type="entry name" value="YVTN repeat-like/Quinoprotein amine dehydrogenase"/>
    <property type="match status" value="1"/>
</dbReference>
<proteinExistence type="inferred from homology"/>
<dbReference type="PANTHER" id="PTHR19855">
    <property type="entry name" value="WD40 REPEAT PROTEIN 12, 37"/>
    <property type="match status" value="1"/>
</dbReference>
<evidence type="ECO:0000256" key="6">
    <source>
        <dbReference type="HAMAP-Rule" id="MF_03029"/>
    </source>
</evidence>
<feature type="repeat" description="WD" evidence="7">
    <location>
        <begin position="292"/>
        <end position="334"/>
    </location>
</feature>
<dbReference type="EMBL" id="AHHD01000338">
    <property type="protein sequence ID" value="EKG14686.1"/>
    <property type="molecule type" value="Genomic_DNA"/>
</dbReference>
<dbReference type="OrthoDB" id="10251381at2759"/>
<dbReference type="InterPro" id="IPR012972">
    <property type="entry name" value="NLE"/>
</dbReference>
<evidence type="ECO:0000256" key="2">
    <source>
        <dbReference type="ARBA" id="ARBA00022552"/>
    </source>
</evidence>
<gene>
    <name evidence="6" type="primary">YTM1</name>
    <name evidence="10" type="ORF">MPH_08159</name>
</gene>
<evidence type="ECO:0000256" key="5">
    <source>
        <dbReference type="ARBA" id="ARBA00023242"/>
    </source>
</evidence>
<dbReference type="PROSITE" id="PS50294">
    <property type="entry name" value="WD_REPEATS_REGION"/>
    <property type="match status" value="3"/>
</dbReference>
<dbReference type="GO" id="GO:0000463">
    <property type="term" value="P:maturation of LSU-rRNA from tricistronic rRNA transcript (SSU-rRNA, 5.8S rRNA, LSU-rRNA)"/>
    <property type="evidence" value="ECO:0007669"/>
    <property type="project" value="UniProtKB-UniRule"/>
</dbReference>
<keyword evidence="2 6" id="KW-0698">rRNA processing</keyword>
<dbReference type="InterPro" id="IPR001680">
    <property type="entry name" value="WD40_rpt"/>
</dbReference>
<sequence>MADQSTQVRIQLTTRQADIAIPQNPGELLVSTSLRRYALSTLVNDLLETSRPIPFEFLINGQFLRTSIDEFLTANGISAESTLTIEYVRALIPPLHVTSFEHEDWVSGVDVLSRNSQAAQWSKQTINDGQERILSSCYDGLLRVWNPSTSEVIATSSVAGGHTSYATAAKFLSPSTIVSAGADRTLRVWTYNEGEGDSLSSSSSITAYLELYGHKASVASIAVDAPSSRILSASADNTVGVWSTTATNAPAAPASLLPSASAYSNKRRKLAPKESKQASGKPAAQRGPLQLLSGHSGPVSATIFAPNDPTVAYSTSWDHTMRTWDLPTGTCVDTRTTAQSLLSLSALPELRLLAAGSSARHITLLDPRADARTVAALTLRGHSNAVVALAPRPGDAYGLVSGSHDGTCRIWDVRSVSSGVQTDGGDAGGGGQVCEPVYRITRESVDGDSERRVGGDGVKVFGVAWDKEIGIISAGEDKRVQINRGEDVVGNGT</sequence>
<dbReference type="STRING" id="1126212.K2QXR2"/>
<dbReference type="InParanoid" id="K2QXR2"/>
<comment type="function">
    <text evidence="6">Component of the NOP7 complex, which is required for maturation of the 25S and 5.8S ribosomal RNAs and formation of the 60S ribosome.</text>
</comment>
<evidence type="ECO:0000313" key="10">
    <source>
        <dbReference type="EMBL" id="EKG14686.1"/>
    </source>
</evidence>
<evidence type="ECO:0000313" key="11">
    <source>
        <dbReference type="Proteomes" id="UP000007129"/>
    </source>
</evidence>
<dbReference type="GO" id="GO:0000466">
    <property type="term" value="P:maturation of 5.8S rRNA from tricistronic rRNA transcript (SSU-rRNA, 5.8S rRNA, LSU-rRNA)"/>
    <property type="evidence" value="ECO:0007669"/>
    <property type="project" value="UniProtKB-UniRule"/>
</dbReference>
<feature type="repeat" description="WD" evidence="7">
    <location>
        <begin position="159"/>
        <end position="199"/>
    </location>
</feature>
<keyword evidence="1 6" id="KW-0690">Ribosome biogenesis</keyword>
<comment type="caution">
    <text evidence="10">The sequence shown here is derived from an EMBL/GenBank/DDBJ whole genome shotgun (WGS) entry which is preliminary data.</text>
</comment>
<feature type="domain" description="NLE" evidence="9">
    <location>
        <begin position="8"/>
        <end position="72"/>
    </location>
</feature>
<comment type="similarity">
    <text evidence="6">Belongs to the WD repeat WDR12/YTM1 family.</text>
</comment>
<dbReference type="GO" id="GO:0043021">
    <property type="term" value="F:ribonucleoprotein complex binding"/>
    <property type="evidence" value="ECO:0007669"/>
    <property type="project" value="UniProtKB-UniRule"/>
</dbReference>
<evidence type="ECO:0000259" key="9">
    <source>
        <dbReference type="Pfam" id="PF08154"/>
    </source>
</evidence>
<keyword evidence="3 7" id="KW-0853">WD repeat</keyword>
<dbReference type="SMART" id="SM00320">
    <property type="entry name" value="WD40"/>
    <property type="match status" value="7"/>
</dbReference>
<dbReference type="VEuPathDB" id="FungiDB:MPH_08159"/>
<dbReference type="PROSITE" id="PS00678">
    <property type="entry name" value="WD_REPEATS_1"/>
    <property type="match status" value="2"/>
</dbReference>
<dbReference type="PROSITE" id="PS50082">
    <property type="entry name" value="WD_REPEATS_2"/>
    <property type="match status" value="4"/>
</dbReference>
<dbReference type="PANTHER" id="PTHR19855:SF11">
    <property type="entry name" value="RIBOSOME BIOGENESIS PROTEIN WDR12"/>
    <property type="match status" value="1"/>
</dbReference>
<dbReference type="Pfam" id="PF08154">
    <property type="entry name" value="NLE"/>
    <property type="match status" value="1"/>
</dbReference>
<dbReference type="GO" id="GO:0051276">
    <property type="term" value="P:chromosome organization"/>
    <property type="evidence" value="ECO:0007669"/>
    <property type="project" value="EnsemblFungi"/>
</dbReference>
<dbReference type="InterPro" id="IPR028599">
    <property type="entry name" value="WDR12/Ytm1"/>
</dbReference>
<feature type="region of interest" description="Disordered" evidence="8">
    <location>
        <begin position="266"/>
        <end position="292"/>
    </location>
</feature>
<dbReference type="InterPro" id="IPR036322">
    <property type="entry name" value="WD40_repeat_dom_sf"/>
</dbReference>
<dbReference type="GO" id="GO:0005654">
    <property type="term" value="C:nucleoplasm"/>
    <property type="evidence" value="ECO:0007669"/>
    <property type="project" value="UniProtKB-SubCell"/>
</dbReference>
<organism evidence="10 11">
    <name type="scientific">Macrophomina phaseolina (strain MS6)</name>
    <name type="common">Charcoal rot fungus</name>
    <dbReference type="NCBI Taxonomy" id="1126212"/>
    <lineage>
        <taxon>Eukaryota</taxon>
        <taxon>Fungi</taxon>
        <taxon>Dikarya</taxon>
        <taxon>Ascomycota</taxon>
        <taxon>Pezizomycotina</taxon>
        <taxon>Dothideomycetes</taxon>
        <taxon>Dothideomycetes incertae sedis</taxon>
        <taxon>Botryosphaeriales</taxon>
        <taxon>Botryosphaeriaceae</taxon>
        <taxon>Macrophomina</taxon>
    </lineage>
</organism>
<dbReference type="FunCoup" id="K2QXR2">
    <property type="interactions" value="850"/>
</dbReference>
<keyword evidence="4" id="KW-0677">Repeat</keyword>
<comment type="subunit">
    <text evidence="6">Component of the NOP7 complex, composed of ERB1, NOP7 and YTM1. Within the NOP7 complex ERB1 appears to interact directly with NOP7 and YTM1. The NOP7 complex also associates with the 66S pre-ribosome.</text>
</comment>
<dbReference type="HOGENOM" id="CLU_000288_57_0_1"/>
<comment type="subcellular location">
    <subcellularLocation>
        <location evidence="6">Nucleus</location>
        <location evidence="6">Nucleolus</location>
    </subcellularLocation>
    <subcellularLocation>
        <location evidence="6">Nucleus</location>
        <location evidence="6">Nucleoplasm</location>
    </subcellularLocation>
</comment>
<name>K2QXR2_MACPH</name>
<dbReference type="eggNOG" id="KOG0313">
    <property type="taxonomic scope" value="Eukaryota"/>
</dbReference>
<protein>
    <recommendedName>
        <fullName evidence="6">Ribosome biogenesis protein YTM1</fullName>
    </recommendedName>
</protein>
<evidence type="ECO:0000256" key="7">
    <source>
        <dbReference type="PROSITE-ProRule" id="PRU00221"/>
    </source>
</evidence>
<evidence type="ECO:0000256" key="4">
    <source>
        <dbReference type="ARBA" id="ARBA00022737"/>
    </source>
</evidence>
<evidence type="ECO:0000256" key="1">
    <source>
        <dbReference type="ARBA" id="ARBA00022517"/>
    </source>
</evidence>
<evidence type="ECO:0000256" key="3">
    <source>
        <dbReference type="ARBA" id="ARBA00022574"/>
    </source>
</evidence>
<dbReference type="GO" id="GO:0030687">
    <property type="term" value="C:preribosome, large subunit precursor"/>
    <property type="evidence" value="ECO:0007669"/>
    <property type="project" value="UniProtKB-UniRule"/>
</dbReference>
<dbReference type="InterPro" id="IPR015943">
    <property type="entry name" value="WD40/YVTN_repeat-like_dom_sf"/>
</dbReference>
<keyword evidence="5 6" id="KW-0539">Nucleus</keyword>
<dbReference type="GO" id="GO:0110136">
    <property type="term" value="P:protein-RNA complex remodeling"/>
    <property type="evidence" value="ECO:0007669"/>
    <property type="project" value="EnsemblFungi"/>
</dbReference>
<dbReference type="AlphaFoldDB" id="K2QXR2"/>
<dbReference type="Proteomes" id="UP000007129">
    <property type="component" value="Unassembled WGS sequence"/>
</dbReference>
<reference evidence="10 11" key="1">
    <citation type="journal article" date="2012" name="BMC Genomics">
        <title>Tools to kill: Genome of one of the most destructive plant pathogenic fungi Macrophomina phaseolina.</title>
        <authorList>
            <person name="Islam M.S."/>
            <person name="Haque M.S."/>
            <person name="Islam M.M."/>
            <person name="Emdad E.M."/>
            <person name="Halim A."/>
            <person name="Hossen Q.M.M."/>
            <person name="Hossain M.Z."/>
            <person name="Ahmed B."/>
            <person name="Rahim S."/>
            <person name="Rahman M.S."/>
            <person name="Alam M.M."/>
            <person name="Hou S."/>
            <person name="Wan X."/>
            <person name="Saito J.A."/>
            <person name="Alam M."/>
        </authorList>
    </citation>
    <scope>NUCLEOTIDE SEQUENCE [LARGE SCALE GENOMIC DNA]</scope>
    <source>
        <strain evidence="10 11">MS6</strain>
    </source>
</reference>
<dbReference type="GO" id="GO:0070545">
    <property type="term" value="C:PeBoW complex"/>
    <property type="evidence" value="ECO:0007669"/>
    <property type="project" value="EnsemblFungi"/>
</dbReference>
<evidence type="ECO:0000256" key="8">
    <source>
        <dbReference type="SAM" id="MobiDB-lite"/>
    </source>
</evidence>
<dbReference type="HAMAP" id="MF_03029">
    <property type="entry name" value="WDR12"/>
    <property type="match status" value="1"/>
</dbReference>
<dbReference type="SUPFAM" id="SSF50978">
    <property type="entry name" value="WD40 repeat-like"/>
    <property type="match status" value="1"/>
</dbReference>
<feature type="repeat" description="WD" evidence="7">
    <location>
        <begin position="379"/>
        <end position="415"/>
    </location>
</feature>
<dbReference type="PRINTS" id="PR00320">
    <property type="entry name" value="GPROTEINBRPT"/>
</dbReference>
<dbReference type="Pfam" id="PF00400">
    <property type="entry name" value="WD40"/>
    <property type="match status" value="4"/>
</dbReference>
<dbReference type="InterPro" id="IPR019775">
    <property type="entry name" value="WD40_repeat_CS"/>
</dbReference>
<feature type="repeat" description="WD" evidence="7">
    <location>
        <begin position="211"/>
        <end position="252"/>
    </location>
</feature>